<name>A0AAW0NEA1_9GOBI</name>
<evidence type="ECO:0000256" key="4">
    <source>
        <dbReference type="ARBA" id="ARBA00022692"/>
    </source>
</evidence>
<dbReference type="EMBL" id="JBBPFD010000014">
    <property type="protein sequence ID" value="KAK7898213.1"/>
    <property type="molecule type" value="Genomic_DNA"/>
</dbReference>
<evidence type="ECO:0000313" key="8">
    <source>
        <dbReference type="EMBL" id="KAK7898213.1"/>
    </source>
</evidence>
<dbReference type="Proteomes" id="UP001460270">
    <property type="component" value="Unassembled WGS sequence"/>
</dbReference>
<evidence type="ECO:0000313" key="9">
    <source>
        <dbReference type="Proteomes" id="UP001460270"/>
    </source>
</evidence>
<dbReference type="PANTHER" id="PTHR16024:SF19">
    <property type="entry name" value="XK-RELATED PROTEIN"/>
    <property type="match status" value="1"/>
</dbReference>
<evidence type="ECO:0000256" key="2">
    <source>
        <dbReference type="ARBA" id="ARBA00008789"/>
    </source>
</evidence>
<feature type="transmembrane region" description="Helical" evidence="7">
    <location>
        <begin position="248"/>
        <end position="266"/>
    </location>
</feature>
<dbReference type="InterPro" id="IPR050895">
    <property type="entry name" value="XK-related_scramblase"/>
</dbReference>
<keyword evidence="4 7" id="KW-0812">Transmembrane</keyword>
<dbReference type="PANTHER" id="PTHR16024">
    <property type="entry name" value="XK-RELATED PROTEIN"/>
    <property type="match status" value="1"/>
</dbReference>
<dbReference type="GO" id="GO:0070782">
    <property type="term" value="P:phosphatidylserine exposure on apoptotic cell surface"/>
    <property type="evidence" value="ECO:0007669"/>
    <property type="project" value="TreeGrafter"/>
</dbReference>
<comment type="similarity">
    <text evidence="2 7">Belongs to the XK family.</text>
</comment>
<gene>
    <name evidence="8" type="ORF">WMY93_019066</name>
</gene>
<keyword evidence="9" id="KW-1185">Reference proteome</keyword>
<protein>
    <recommendedName>
        <fullName evidence="7">XK-related protein</fullName>
    </recommendedName>
</protein>
<feature type="transmembrane region" description="Helical" evidence="7">
    <location>
        <begin position="181"/>
        <end position="200"/>
    </location>
</feature>
<keyword evidence="3" id="KW-1003">Cell membrane</keyword>
<dbReference type="GO" id="GO:0043652">
    <property type="term" value="P:engulfment of apoptotic cell"/>
    <property type="evidence" value="ECO:0007669"/>
    <property type="project" value="TreeGrafter"/>
</dbReference>
<evidence type="ECO:0000256" key="6">
    <source>
        <dbReference type="ARBA" id="ARBA00023136"/>
    </source>
</evidence>
<organism evidence="8 9">
    <name type="scientific">Mugilogobius chulae</name>
    <name type="common">yellowstripe goby</name>
    <dbReference type="NCBI Taxonomy" id="88201"/>
    <lineage>
        <taxon>Eukaryota</taxon>
        <taxon>Metazoa</taxon>
        <taxon>Chordata</taxon>
        <taxon>Craniata</taxon>
        <taxon>Vertebrata</taxon>
        <taxon>Euteleostomi</taxon>
        <taxon>Actinopterygii</taxon>
        <taxon>Neopterygii</taxon>
        <taxon>Teleostei</taxon>
        <taxon>Neoteleostei</taxon>
        <taxon>Acanthomorphata</taxon>
        <taxon>Gobiaria</taxon>
        <taxon>Gobiiformes</taxon>
        <taxon>Gobioidei</taxon>
        <taxon>Gobiidae</taxon>
        <taxon>Gobionellinae</taxon>
        <taxon>Mugilogobius</taxon>
    </lineage>
</organism>
<keyword evidence="6 7" id="KW-0472">Membrane</keyword>
<evidence type="ECO:0000256" key="5">
    <source>
        <dbReference type="ARBA" id="ARBA00022989"/>
    </source>
</evidence>
<feature type="transmembrane region" description="Helical" evidence="7">
    <location>
        <begin position="27"/>
        <end position="47"/>
    </location>
</feature>
<comment type="subcellular location">
    <subcellularLocation>
        <location evidence="1">Cell membrane</location>
        <topology evidence="1">Multi-pass membrane protein</topology>
    </subcellularLocation>
    <subcellularLocation>
        <location evidence="7">Membrane</location>
        <topology evidence="7">Multi-pass membrane protein</topology>
    </subcellularLocation>
</comment>
<keyword evidence="5 7" id="KW-1133">Transmembrane helix</keyword>
<dbReference type="GO" id="GO:0005886">
    <property type="term" value="C:plasma membrane"/>
    <property type="evidence" value="ECO:0007669"/>
    <property type="project" value="UniProtKB-SubCell"/>
</dbReference>
<dbReference type="Pfam" id="PF09815">
    <property type="entry name" value="XK-related"/>
    <property type="match status" value="1"/>
</dbReference>
<dbReference type="AlphaFoldDB" id="A0AAW0NEA1"/>
<evidence type="ECO:0000256" key="7">
    <source>
        <dbReference type="RuleBase" id="RU910716"/>
    </source>
</evidence>
<proteinExistence type="inferred from homology"/>
<evidence type="ECO:0000256" key="3">
    <source>
        <dbReference type="ARBA" id="ARBA00022475"/>
    </source>
</evidence>
<feature type="transmembrane region" description="Helical" evidence="7">
    <location>
        <begin position="278"/>
        <end position="295"/>
    </location>
</feature>
<feature type="transmembrane region" description="Helical" evidence="7">
    <location>
        <begin position="59"/>
        <end position="81"/>
    </location>
</feature>
<reference evidence="9" key="1">
    <citation type="submission" date="2024-04" db="EMBL/GenBank/DDBJ databases">
        <title>Salinicola lusitanus LLJ914,a marine bacterium isolated from the Okinawa Trough.</title>
        <authorList>
            <person name="Li J."/>
        </authorList>
    </citation>
    <scope>NUCLEOTIDE SEQUENCE [LARGE SCALE GENOMIC DNA]</scope>
</reference>
<feature type="transmembrane region" description="Helical" evidence="7">
    <location>
        <begin position="220"/>
        <end position="242"/>
    </location>
</feature>
<evidence type="ECO:0000256" key="1">
    <source>
        <dbReference type="ARBA" id="ARBA00004651"/>
    </source>
</evidence>
<dbReference type="GO" id="GO:1902742">
    <property type="term" value="P:apoptotic process involved in development"/>
    <property type="evidence" value="ECO:0007669"/>
    <property type="project" value="TreeGrafter"/>
</dbReference>
<accession>A0AAW0NEA1</accession>
<comment type="caution">
    <text evidence="8">The sequence shown here is derived from an EMBL/GenBank/DDBJ whole genome shotgun (WGS) entry which is preliminary data.</text>
</comment>
<sequence length="371" mass="42287">MRCAVPVLCLNNTAVMGNFKFHRIDLYLTIFGLFGLLSDAILDIFTAVEFYKAHDFIRLGVFVFFLLVSSVLVQSFSWLWYKYDKFEMKTKVEKVPTERSLLIMHFLQLGSYLRHIGVIEMAVCKYLALKGGTEERNPGHVAVMLSHDVAMLRLVETFSESLPHFILMITTKLQEEQMDTILGIKAISLVAVMTISILSYQRSLRSFLEDKKKHTTVSSVVYFLWNLLLLAARVAALCLFTSVLPGFIAAHFLCSWTVLFIIVWCCQTDFMDSKGGEVLYRGTVALFWYFNWFNVVKGKTLKWTALYHGYMLLDIMLLCGHIDVMELAVCKYLAVKGVDQKLNPGDVAVTLSIDASSLADDDEEQWQILII</sequence>
<dbReference type="InterPro" id="IPR018629">
    <property type="entry name" value="XK-rel"/>
</dbReference>